<name>A0AAQ4DSD7_AMBAM</name>
<reference evidence="1 2" key="1">
    <citation type="journal article" date="2023" name="Arcadia Sci">
        <title>De novo assembly of a long-read Amblyomma americanum tick genome.</title>
        <authorList>
            <person name="Chou S."/>
            <person name="Poskanzer K.E."/>
            <person name="Rollins M."/>
            <person name="Thuy-Boun P.S."/>
        </authorList>
    </citation>
    <scope>NUCLEOTIDE SEQUENCE [LARGE SCALE GENOMIC DNA]</scope>
    <source>
        <strain evidence="1">F_SG_1</strain>
        <tissue evidence="1">Salivary glands</tissue>
    </source>
</reference>
<dbReference type="AlphaFoldDB" id="A0AAQ4DSD7"/>
<keyword evidence="2" id="KW-1185">Reference proteome</keyword>
<dbReference type="Proteomes" id="UP001321473">
    <property type="component" value="Unassembled WGS sequence"/>
</dbReference>
<protein>
    <submittedName>
        <fullName evidence="1">Uncharacterized protein</fullName>
    </submittedName>
</protein>
<sequence>MDERYAIVLLCYRLHMLQYGTENAVVFIVVRRKHRQRMLQHKIEAQNHEILSELSIRSADSVYTSLDTDERYAIILLHYRLHMLQDGTENTVVVIELWRIHSAPDGATQGRSPS</sequence>
<evidence type="ECO:0000313" key="1">
    <source>
        <dbReference type="EMBL" id="KAK8765377.1"/>
    </source>
</evidence>
<accession>A0AAQ4DSD7</accession>
<evidence type="ECO:0000313" key="2">
    <source>
        <dbReference type="Proteomes" id="UP001321473"/>
    </source>
</evidence>
<proteinExistence type="predicted"/>
<gene>
    <name evidence="1" type="ORF">V5799_032015</name>
</gene>
<organism evidence="1 2">
    <name type="scientific">Amblyomma americanum</name>
    <name type="common">Lone star tick</name>
    <dbReference type="NCBI Taxonomy" id="6943"/>
    <lineage>
        <taxon>Eukaryota</taxon>
        <taxon>Metazoa</taxon>
        <taxon>Ecdysozoa</taxon>
        <taxon>Arthropoda</taxon>
        <taxon>Chelicerata</taxon>
        <taxon>Arachnida</taxon>
        <taxon>Acari</taxon>
        <taxon>Parasitiformes</taxon>
        <taxon>Ixodida</taxon>
        <taxon>Ixodoidea</taxon>
        <taxon>Ixodidae</taxon>
        <taxon>Amblyomminae</taxon>
        <taxon>Amblyomma</taxon>
    </lineage>
</organism>
<dbReference type="EMBL" id="JARKHS020027445">
    <property type="protein sequence ID" value="KAK8765377.1"/>
    <property type="molecule type" value="Genomic_DNA"/>
</dbReference>
<comment type="caution">
    <text evidence="1">The sequence shown here is derived from an EMBL/GenBank/DDBJ whole genome shotgun (WGS) entry which is preliminary data.</text>
</comment>